<dbReference type="OrthoDB" id="55409at2"/>
<dbReference type="AlphaFoldDB" id="A0A1W1UPU7"/>
<sequence>MNTMAKPARRSQVDGHDERNLARLSLVLATNRVPADMTSWTKEYPSLDGVGVTLRVECTAPRKDVVPHGVDNDVLLGLVNAYVAAGMPDSGVVRVTAYALLQYSSLGDSGFHYATLESSLRRLQGTVYKISDSWFDNQDLRFRSVNTSLVLKFVVTDRDRRPELLGQIRAESLLEITLDSDLASSIRSGYIRPLDITFLRRLQQPLPRLLFRLLSEQRSPYGQPQVSSFQVNLRAWAQHLGILDTRPSRIRRSLEPAHQQLSEHGFLASVDYFGRGDALEILYTFAETSPTPADPEAVALLRKHGVSHAVAVQQASEHGLSTVRERVARFEQLVAAGYKARNGAALLVDLMRHPAKYPLVPLPGTAPVPLQEGAAAKPGRPQSSPPRDPEPLLEPPRTAASARILLRGVPLTDMLVLEAAALFVEERVSIAELMALRHDPDPARTITLWGARRMVSSSEATGGDPGHE</sequence>
<protein>
    <submittedName>
        <fullName evidence="2">Plasmid replication initiator protein</fullName>
    </submittedName>
</protein>
<organism evidence="2 3">
    <name type="scientific">Deinococcus hopiensis KR-140</name>
    <dbReference type="NCBI Taxonomy" id="695939"/>
    <lineage>
        <taxon>Bacteria</taxon>
        <taxon>Thermotogati</taxon>
        <taxon>Deinococcota</taxon>
        <taxon>Deinococci</taxon>
        <taxon>Deinococcales</taxon>
        <taxon>Deinococcaceae</taxon>
        <taxon>Deinococcus</taxon>
    </lineage>
</organism>
<evidence type="ECO:0000313" key="3">
    <source>
        <dbReference type="Proteomes" id="UP000192582"/>
    </source>
</evidence>
<gene>
    <name evidence="2" type="ORF">SAMN00790413_04268</name>
</gene>
<evidence type="ECO:0000256" key="1">
    <source>
        <dbReference type="SAM" id="MobiDB-lite"/>
    </source>
</evidence>
<accession>A0A1W1UPU7</accession>
<feature type="region of interest" description="Disordered" evidence="1">
    <location>
        <begin position="368"/>
        <end position="395"/>
    </location>
</feature>
<keyword evidence="3" id="KW-1185">Reference proteome</keyword>
<name>A0A1W1UPU7_9DEIO</name>
<evidence type="ECO:0000313" key="2">
    <source>
        <dbReference type="EMBL" id="SMB83117.1"/>
    </source>
</evidence>
<dbReference type="Proteomes" id="UP000192582">
    <property type="component" value="Unassembled WGS sequence"/>
</dbReference>
<dbReference type="EMBL" id="FWWU01000006">
    <property type="protein sequence ID" value="SMB83117.1"/>
    <property type="molecule type" value="Genomic_DNA"/>
</dbReference>
<reference evidence="2 3" key="1">
    <citation type="submission" date="2017-04" db="EMBL/GenBank/DDBJ databases">
        <authorList>
            <person name="Afonso C.L."/>
            <person name="Miller P.J."/>
            <person name="Scott M.A."/>
            <person name="Spackman E."/>
            <person name="Goraichik I."/>
            <person name="Dimitrov K.M."/>
            <person name="Suarez D.L."/>
            <person name="Swayne D.E."/>
        </authorList>
    </citation>
    <scope>NUCLEOTIDE SEQUENCE [LARGE SCALE GENOMIC DNA]</scope>
    <source>
        <strain evidence="2 3">KR-140</strain>
    </source>
</reference>
<proteinExistence type="predicted"/>
<dbReference type="InterPro" id="IPR018777">
    <property type="entry name" value="Replication_initiator_prot_A"/>
</dbReference>
<dbReference type="Pfam" id="PF10134">
    <property type="entry name" value="RPA"/>
    <property type="match status" value="1"/>
</dbReference>